<feature type="transmembrane region" description="Helical" evidence="2">
    <location>
        <begin position="947"/>
        <end position="966"/>
    </location>
</feature>
<dbReference type="EMBL" id="NMSH01000014">
    <property type="protein sequence ID" value="PAR20806.1"/>
    <property type="molecule type" value="Genomic_DNA"/>
</dbReference>
<accession>A0A271VS12</accession>
<dbReference type="RefSeq" id="WP_055043552.1">
    <property type="nucleotide sequence ID" value="NZ_LBGR01000002.1"/>
</dbReference>
<feature type="region of interest" description="Disordered" evidence="1">
    <location>
        <begin position="1"/>
        <end position="25"/>
    </location>
</feature>
<keyword evidence="2" id="KW-1133">Transmembrane helix</keyword>
<gene>
    <name evidence="3" type="ORF">CGU03_10775</name>
</gene>
<evidence type="ECO:0000256" key="1">
    <source>
        <dbReference type="SAM" id="MobiDB-lite"/>
    </source>
</evidence>
<feature type="transmembrane region" description="Helical" evidence="2">
    <location>
        <begin position="921"/>
        <end position="941"/>
    </location>
</feature>
<comment type="caution">
    <text evidence="3">The sequence shown here is derived from an EMBL/GenBank/DDBJ whole genome shotgun (WGS) entry which is preliminary data.</text>
</comment>
<dbReference type="Proteomes" id="UP000216173">
    <property type="component" value="Unassembled WGS sequence"/>
</dbReference>
<keyword evidence="2" id="KW-0472">Membrane</keyword>
<name>A0A271VS12_VIBMT</name>
<evidence type="ECO:0000313" key="4">
    <source>
        <dbReference type="Proteomes" id="UP000216173"/>
    </source>
</evidence>
<evidence type="ECO:0000256" key="2">
    <source>
        <dbReference type="SAM" id="Phobius"/>
    </source>
</evidence>
<keyword evidence="2" id="KW-0812">Transmembrane</keyword>
<protein>
    <submittedName>
        <fullName evidence="3">Uncharacterized protein</fullName>
    </submittedName>
</protein>
<sequence>MTLGANHSNVNNHNESATGTLLNSHPEGLTSELSTQYDITVIASLDTLMGVDCLELAYRASYQAIKNVPLTGECVKPRFKIQLLGIEGGWNATLDSSKFYSIDSQWLEQLSKQKRADNPSYQDWHSLKQQAVNPLETITANTILLCLPRGQLCAALLQQAGKQIIDLTAEHLSPLEALGNWLNEPLLPIDEAHATYYRNYLPGLAFKGIPYKKNSDAKTGPAQPCVEAILERKRLFQTSIANETRPELDIETCWRGINLAGKSEQEKQKFKQEKDVCLYLVDKASIELRADNNRYLDYKESFLETLDEQYCQYHYEETQHKRQPLTLPTNLILYCTKPRATEDTSTPSVPPLSRVERIEFTTSKNEAESLHELSRLPQLHGLATITVISGQFSHYFRADINQYITTHSHSVVDLIVDHLLAISLDGERPLVSYGSTFFLPFRLAEKHQTIEPKADARKVDYQELITDLANDAEIHQSRSSGTVVTTQGNLKLNLEEGERFNLIANERDAFLYLDPVVRQRLCNLNKDDGQRIVEWRAPVSMEDEIKGNPSFVWAINNPVDSTLPSTQARVRSVKLHQFYNDVYILSVNVYERFFQGEDNTSFTSSGHDWWHDLFTDELDKQQQIEQSKIKHWLRYSEKMRQLYPSFAARERDKEQPHYYFGEFSLCDVADKATKRELKFNHLTEHKYHLPNDISSILQTLGIDNGANLSFKPFIDNRLFVNVSYGLAGNGQLNARSREKFDALYALAAYVDRKDQAWSNLGGYAYDPAFTKNLIDSQSYKRWDAMGNRYAFSNYANVYVGYGTEFNNIIAPCHVFYNYQNMLLLALFYRESLHDFREQIAELSQHIETASPSVFEPVRQDFIRFTNLSWFQELSSQIQGKEIYQKILQGLDIKKEYEFLEKEISITHQHFQAVATETFTKLAFVLALLALIGSAYSLYLPIQTEKKLVTPYGVPLLVVYALALYVCRKYIARLGEKLTHVIPNIFKKMWYCFYDATQLEHLKTRHPRGKKPWYKKWVYWLWIVIGITILLSTNAELSIWQIVTGQEIPPEQLWSLWYDVIWVQPSQSQ</sequence>
<dbReference type="AlphaFoldDB" id="A0A271VS12"/>
<organism evidence="3 4">
    <name type="scientific">Vibrio metoecus</name>
    <dbReference type="NCBI Taxonomy" id="1481663"/>
    <lineage>
        <taxon>Bacteria</taxon>
        <taxon>Pseudomonadati</taxon>
        <taxon>Pseudomonadota</taxon>
        <taxon>Gammaproteobacteria</taxon>
        <taxon>Vibrionales</taxon>
        <taxon>Vibrionaceae</taxon>
        <taxon>Vibrio</taxon>
    </lineage>
</organism>
<reference evidence="4" key="1">
    <citation type="submission" date="2017-07" db="EMBL/GenBank/DDBJ databases">
        <authorList>
            <person name="Boucher Y."/>
            <person name="Orata F.D."/>
        </authorList>
    </citation>
    <scope>NUCLEOTIDE SEQUENCE [LARGE SCALE GENOMIC DNA]</scope>
    <source>
        <strain evidence="4">OYP9E10</strain>
    </source>
</reference>
<proteinExistence type="predicted"/>
<evidence type="ECO:0000313" key="3">
    <source>
        <dbReference type="EMBL" id="PAR20806.1"/>
    </source>
</evidence>
<feature type="compositionally biased region" description="Polar residues" evidence="1">
    <location>
        <begin position="1"/>
        <end position="23"/>
    </location>
</feature>
<feature type="transmembrane region" description="Helical" evidence="2">
    <location>
        <begin position="1016"/>
        <end position="1034"/>
    </location>
</feature>